<dbReference type="PANTHER" id="PTHR34310">
    <property type="entry name" value="DUF427 DOMAIN PROTEIN (AFU_ORTHOLOGUE AFUA_3G02220)"/>
    <property type="match status" value="1"/>
</dbReference>
<accession>B4EA11</accession>
<protein>
    <recommendedName>
        <fullName evidence="2">DUF427 domain-containing protein</fullName>
    </recommendedName>
</protein>
<organism evidence="3 4">
    <name type="scientific">Burkholderia cenocepacia (strain ATCC BAA-245 / DSM 16553 / LMG 16656 / NCTC 13227 / J2315 / CF5610)</name>
    <name type="common">Burkholderia cepacia (strain J2315)</name>
    <dbReference type="NCBI Taxonomy" id="216591"/>
    <lineage>
        <taxon>Bacteria</taxon>
        <taxon>Pseudomonadati</taxon>
        <taxon>Pseudomonadota</taxon>
        <taxon>Betaproteobacteria</taxon>
        <taxon>Burkholderiales</taxon>
        <taxon>Burkholderiaceae</taxon>
        <taxon>Burkholderia</taxon>
        <taxon>Burkholderia cepacia complex</taxon>
    </lineage>
</organism>
<dbReference type="HOGENOM" id="CLU_126578_0_1_4"/>
<dbReference type="eggNOG" id="COG2343">
    <property type="taxonomic scope" value="Bacteria"/>
</dbReference>
<evidence type="ECO:0000259" key="2">
    <source>
        <dbReference type="Pfam" id="PF04248"/>
    </source>
</evidence>
<feature type="domain" description="DUF427" evidence="2">
    <location>
        <begin position="38"/>
        <end position="128"/>
    </location>
</feature>
<keyword evidence="4" id="KW-1185">Reference proteome</keyword>
<reference evidence="3 4" key="1">
    <citation type="journal article" date="2009" name="J. Bacteriol.">
        <title>The genome of Burkholderia cenocepacia J2315, an epidemic pathogen of cystic fibrosis patients.</title>
        <authorList>
            <person name="Holden M.T."/>
            <person name="Seth-Smith H.M."/>
            <person name="Crossman L.C."/>
            <person name="Sebaihia M."/>
            <person name="Bentley S.D."/>
            <person name="Cerdeno-Tarraga A.M."/>
            <person name="Thomson N.R."/>
            <person name="Bason N."/>
            <person name="Quail M.A."/>
            <person name="Sharp S."/>
            <person name="Cherevach I."/>
            <person name="Churcher C."/>
            <person name="Goodhead I."/>
            <person name="Hauser H."/>
            <person name="Holroyd N."/>
            <person name="Mungall K."/>
            <person name="Scott P."/>
            <person name="Walker D."/>
            <person name="White B."/>
            <person name="Rose H."/>
            <person name="Iversen P."/>
            <person name="Mil-Homens D."/>
            <person name="Rocha E.P."/>
            <person name="Fialho A.M."/>
            <person name="Baldwin A."/>
            <person name="Dowson C."/>
            <person name="Barrell B.G."/>
            <person name="Govan J.R."/>
            <person name="Vandamme P."/>
            <person name="Hart C.A."/>
            <person name="Mahenthiralingam E."/>
            <person name="Parkhill J."/>
        </authorList>
    </citation>
    <scope>NUCLEOTIDE SEQUENCE [LARGE SCALE GENOMIC DNA]</scope>
    <source>
        <strain evidence="4">ATCC BAA-245 / DSM 16553 / LMG 16656 / NCTC 13227 / J2315 / CF5610</strain>
    </source>
</reference>
<evidence type="ECO:0000313" key="4">
    <source>
        <dbReference type="Proteomes" id="UP000001035"/>
    </source>
</evidence>
<dbReference type="AlphaFoldDB" id="B4EA11"/>
<dbReference type="KEGG" id="bcj:BCAL2827"/>
<dbReference type="Proteomes" id="UP000001035">
    <property type="component" value="Chromosome 1"/>
</dbReference>
<feature type="region of interest" description="Disordered" evidence="1">
    <location>
        <begin position="1"/>
        <end position="23"/>
    </location>
</feature>
<dbReference type="PANTHER" id="PTHR34310:SF8">
    <property type="entry name" value="CONSERVED PROTEIN"/>
    <property type="match status" value="1"/>
</dbReference>
<evidence type="ECO:0000256" key="1">
    <source>
        <dbReference type="SAM" id="MobiDB-lite"/>
    </source>
</evidence>
<proteinExistence type="predicted"/>
<name>B4EA11_BURCJ</name>
<evidence type="ECO:0000313" key="3">
    <source>
        <dbReference type="EMBL" id="CAR53127.1"/>
    </source>
</evidence>
<dbReference type="InterPro" id="IPR038694">
    <property type="entry name" value="DUF427_sf"/>
</dbReference>
<dbReference type="EMBL" id="AM747720">
    <property type="protein sequence ID" value="CAR53127.1"/>
    <property type="molecule type" value="Genomic_DNA"/>
</dbReference>
<gene>
    <name evidence="3" type="ORF">BCAL2827</name>
</gene>
<dbReference type="InterPro" id="IPR007361">
    <property type="entry name" value="DUF427"/>
</dbReference>
<sequence>MRAVAFSFPAPGLTPPEGETMSDAADPRLEIVPNRHRVRVIHRGITYADSHGALTVREAGLPDIHYLPRGDVNMRRLVKSGVTSACPFRGQAVHFDLQTEDGVIENAAWSYEEPKEAAAVLAHYVAFDVARVDSLVETS</sequence>
<dbReference type="Gene3D" id="2.170.150.40">
    <property type="entry name" value="Domain of unknown function (DUF427)"/>
    <property type="match status" value="1"/>
</dbReference>
<dbReference type="Pfam" id="PF04248">
    <property type="entry name" value="NTP_transf_9"/>
    <property type="match status" value="1"/>
</dbReference>